<evidence type="ECO:0000313" key="13">
    <source>
        <dbReference type="Proteomes" id="UP001209681"/>
    </source>
</evidence>
<keyword evidence="8" id="KW-0472">Membrane</keyword>
<evidence type="ECO:0000256" key="7">
    <source>
        <dbReference type="ARBA" id="ARBA00022989"/>
    </source>
</evidence>
<keyword evidence="5" id="KW-0997">Cell inner membrane</keyword>
<keyword evidence="7" id="KW-1133">Transmembrane helix</keyword>
<keyword evidence="13" id="KW-1185">Reference proteome</keyword>
<proteinExistence type="inferred from homology"/>
<sequence length="156" mass="17464">MNRSGMTLTELVMALAIFSLLCSVAVPGFYRQVERYRFQSASLELYAVFLFAKSEAVRRGRHVGLLINDTRIIVFLDRNGSRQFDKDDDIIRIVPLSSTLKIVSGDGGSNRYIYVFDRKGMTATWGRVVWEGAGGSREIVVSRPANIHMGTRVGKT</sequence>
<dbReference type="Pfam" id="PF07963">
    <property type="entry name" value="N_methyl"/>
    <property type="match status" value="1"/>
</dbReference>
<dbReference type="RefSeq" id="WP_265426189.1">
    <property type="nucleotide sequence ID" value="NZ_JAPFPW010000026.1"/>
</dbReference>
<keyword evidence="6" id="KW-0812">Transmembrane</keyword>
<evidence type="ECO:0000256" key="9">
    <source>
        <dbReference type="ARBA" id="ARBA00025772"/>
    </source>
</evidence>
<name>A0ABT3NEC6_9BACT</name>
<accession>A0ABT3NEC6</accession>
<comment type="caution">
    <text evidence="12">The sequence shown here is derived from an EMBL/GenBank/DDBJ whole genome shotgun (WGS) entry which is preliminary data.</text>
</comment>
<dbReference type="Gene3D" id="3.55.40.10">
    <property type="entry name" value="minor pseudopilin epsh domain"/>
    <property type="match status" value="1"/>
</dbReference>
<gene>
    <name evidence="12" type="ORF">OOT00_14790</name>
</gene>
<evidence type="ECO:0000256" key="5">
    <source>
        <dbReference type="ARBA" id="ARBA00022519"/>
    </source>
</evidence>
<reference evidence="12 13" key="1">
    <citation type="submission" date="2022-11" db="EMBL/GenBank/DDBJ databases">
        <title>Desulfobotulus tamanensis H1 sp. nov. - anaerobic, alkaliphilic, sulphate reducing bacterium isolated from terrestrial mud volcano.</title>
        <authorList>
            <person name="Frolova A."/>
            <person name="Merkel A.Y."/>
            <person name="Slobodkin A.I."/>
        </authorList>
    </citation>
    <scope>NUCLEOTIDE SEQUENCE [LARGE SCALE GENOMIC DNA]</scope>
    <source>
        <strain evidence="12 13">H1</strain>
    </source>
</reference>
<keyword evidence="4" id="KW-0488">Methylation</keyword>
<dbReference type="Pfam" id="PF12019">
    <property type="entry name" value="GspH"/>
    <property type="match status" value="1"/>
</dbReference>
<dbReference type="InterPro" id="IPR045584">
    <property type="entry name" value="Pilin-like"/>
</dbReference>
<comment type="subcellular location">
    <subcellularLocation>
        <location evidence="1">Cell inner membrane</location>
        <topology evidence="1">Single-pass membrane protein</topology>
    </subcellularLocation>
</comment>
<evidence type="ECO:0000256" key="8">
    <source>
        <dbReference type="ARBA" id="ARBA00023136"/>
    </source>
</evidence>
<evidence type="ECO:0000256" key="6">
    <source>
        <dbReference type="ARBA" id="ARBA00022692"/>
    </source>
</evidence>
<evidence type="ECO:0000256" key="4">
    <source>
        <dbReference type="ARBA" id="ARBA00022481"/>
    </source>
</evidence>
<evidence type="ECO:0000256" key="10">
    <source>
        <dbReference type="ARBA" id="ARBA00030775"/>
    </source>
</evidence>
<dbReference type="InterPro" id="IPR022346">
    <property type="entry name" value="T2SS_GspH"/>
</dbReference>
<evidence type="ECO:0000259" key="11">
    <source>
        <dbReference type="Pfam" id="PF12019"/>
    </source>
</evidence>
<feature type="domain" description="General secretion pathway GspH" evidence="11">
    <location>
        <begin position="44"/>
        <end position="143"/>
    </location>
</feature>
<protein>
    <recommendedName>
        <fullName evidence="2">Type II secretion system protein H</fullName>
    </recommendedName>
    <alternativeName>
        <fullName evidence="10">General secretion pathway protein H</fullName>
    </alternativeName>
</protein>
<dbReference type="EMBL" id="JAPFPW010000026">
    <property type="protein sequence ID" value="MCW7755252.1"/>
    <property type="molecule type" value="Genomic_DNA"/>
</dbReference>
<evidence type="ECO:0000256" key="3">
    <source>
        <dbReference type="ARBA" id="ARBA00022475"/>
    </source>
</evidence>
<evidence type="ECO:0000313" key="12">
    <source>
        <dbReference type="EMBL" id="MCW7755252.1"/>
    </source>
</evidence>
<evidence type="ECO:0000256" key="1">
    <source>
        <dbReference type="ARBA" id="ARBA00004377"/>
    </source>
</evidence>
<keyword evidence="3" id="KW-1003">Cell membrane</keyword>
<dbReference type="NCBIfam" id="TIGR02532">
    <property type="entry name" value="IV_pilin_GFxxxE"/>
    <property type="match status" value="1"/>
</dbReference>
<dbReference type="Proteomes" id="UP001209681">
    <property type="component" value="Unassembled WGS sequence"/>
</dbReference>
<dbReference type="SUPFAM" id="SSF54523">
    <property type="entry name" value="Pili subunits"/>
    <property type="match status" value="1"/>
</dbReference>
<comment type="similarity">
    <text evidence="9">Belongs to the GSP H family.</text>
</comment>
<organism evidence="12 13">
    <name type="scientific">Desulfobotulus pelophilus</name>
    <dbReference type="NCBI Taxonomy" id="2823377"/>
    <lineage>
        <taxon>Bacteria</taxon>
        <taxon>Pseudomonadati</taxon>
        <taxon>Thermodesulfobacteriota</taxon>
        <taxon>Desulfobacteria</taxon>
        <taxon>Desulfobacterales</taxon>
        <taxon>Desulfobacteraceae</taxon>
        <taxon>Desulfobotulus</taxon>
    </lineage>
</organism>
<dbReference type="InterPro" id="IPR012902">
    <property type="entry name" value="N_methyl_site"/>
</dbReference>
<evidence type="ECO:0000256" key="2">
    <source>
        <dbReference type="ARBA" id="ARBA00021549"/>
    </source>
</evidence>